<sequence>MGPKHVLTGLFLPSIELAVQLHLSSLLFLFYPLDFHLCYVITVRGN</sequence>
<reference evidence="2" key="2">
    <citation type="journal article" date="2015" name="Data Brief">
        <title>Shoot transcriptome of the giant reed, Arundo donax.</title>
        <authorList>
            <person name="Barrero R.A."/>
            <person name="Guerrero F.D."/>
            <person name="Moolhuijzen P."/>
            <person name="Goolsby J.A."/>
            <person name="Tidwell J."/>
            <person name="Bellgard S.E."/>
            <person name="Bellgard M.I."/>
        </authorList>
    </citation>
    <scope>NUCLEOTIDE SEQUENCE</scope>
    <source>
        <tissue evidence="2">Shoot tissue taken approximately 20 cm above the soil surface</tissue>
    </source>
</reference>
<proteinExistence type="predicted"/>
<dbReference type="AlphaFoldDB" id="A0A0A9FBU8"/>
<keyword evidence="1" id="KW-0472">Membrane</keyword>
<protein>
    <submittedName>
        <fullName evidence="2">Uncharacterized protein</fullName>
    </submittedName>
</protein>
<evidence type="ECO:0000256" key="1">
    <source>
        <dbReference type="SAM" id="Phobius"/>
    </source>
</evidence>
<reference evidence="2" key="1">
    <citation type="submission" date="2014-09" db="EMBL/GenBank/DDBJ databases">
        <authorList>
            <person name="Magalhaes I.L.F."/>
            <person name="Oliveira U."/>
            <person name="Santos F.R."/>
            <person name="Vidigal T.H.D.A."/>
            <person name="Brescovit A.D."/>
            <person name="Santos A.J."/>
        </authorList>
    </citation>
    <scope>NUCLEOTIDE SEQUENCE</scope>
    <source>
        <tissue evidence="2">Shoot tissue taken approximately 20 cm above the soil surface</tissue>
    </source>
</reference>
<keyword evidence="1" id="KW-1133">Transmembrane helix</keyword>
<accession>A0A0A9FBU8</accession>
<organism evidence="2">
    <name type="scientific">Arundo donax</name>
    <name type="common">Giant reed</name>
    <name type="synonym">Donax arundinaceus</name>
    <dbReference type="NCBI Taxonomy" id="35708"/>
    <lineage>
        <taxon>Eukaryota</taxon>
        <taxon>Viridiplantae</taxon>
        <taxon>Streptophyta</taxon>
        <taxon>Embryophyta</taxon>
        <taxon>Tracheophyta</taxon>
        <taxon>Spermatophyta</taxon>
        <taxon>Magnoliopsida</taxon>
        <taxon>Liliopsida</taxon>
        <taxon>Poales</taxon>
        <taxon>Poaceae</taxon>
        <taxon>PACMAD clade</taxon>
        <taxon>Arundinoideae</taxon>
        <taxon>Arundineae</taxon>
        <taxon>Arundo</taxon>
    </lineage>
</organism>
<keyword evidence="1" id="KW-0812">Transmembrane</keyword>
<evidence type="ECO:0000313" key="2">
    <source>
        <dbReference type="EMBL" id="JAE10515.1"/>
    </source>
</evidence>
<dbReference type="EMBL" id="GBRH01187381">
    <property type="protein sequence ID" value="JAE10515.1"/>
    <property type="molecule type" value="Transcribed_RNA"/>
</dbReference>
<feature type="transmembrane region" description="Helical" evidence="1">
    <location>
        <begin position="20"/>
        <end position="41"/>
    </location>
</feature>
<name>A0A0A9FBU8_ARUDO</name>